<keyword evidence="1" id="KW-0812">Transmembrane</keyword>
<dbReference type="STRING" id="84022.CACET_c02790"/>
<protein>
    <recommendedName>
        <fullName evidence="4">Transglutaminase domain-containing protein</fullName>
    </recommendedName>
</protein>
<evidence type="ECO:0008006" key="4">
    <source>
        <dbReference type="Google" id="ProtNLM"/>
    </source>
</evidence>
<organism evidence="2 3">
    <name type="scientific">Clostridium aceticum</name>
    <dbReference type="NCBI Taxonomy" id="84022"/>
    <lineage>
        <taxon>Bacteria</taxon>
        <taxon>Bacillati</taxon>
        <taxon>Bacillota</taxon>
        <taxon>Clostridia</taxon>
        <taxon>Eubacteriales</taxon>
        <taxon>Clostridiaceae</taxon>
        <taxon>Clostridium</taxon>
    </lineage>
</organism>
<dbReference type="AlphaFoldDB" id="A0A0G3W7H0"/>
<accession>A0A0G3W7H0</accession>
<gene>
    <name evidence="2" type="ORF">CACET_c02790</name>
</gene>
<dbReference type="Proteomes" id="UP000035704">
    <property type="component" value="Chromosome"/>
</dbReference>
<evidence type="ECO:0000256" key="1">
    <source>
        <dbReference type="SAM" id="Phobius"/>
    </source>
</evidence>
<dbReference type="Gene3D" id="3.10.620.30">
    <property type="match status" value="1"/>
</dbReference>
<reference evidence="2 3" key="1">
    <citation type="submission" date="2014-10" db="EMBL/GenBank/DDBJ databases">
        <title>Genome sequence of Clostridium aceticum DSM 1496.</title>
        <authorList>
            <person name="Poehlein A."/>
            <person name="Schiel-Bengelsdorf B."/>
            <person name="Gottschalk G."/>
            <person name="Duerre P."/>
            <person name="Daniel R."/>
        </authorList>
    </citation>
    <scope>NUCLEOTIDE SEQUENCE [LARGE SCALE GENOMIC DNA]</scope>
    <source>
        <strain evidence="2 3">DSM 1496</strain>
    </source>
</reference>
<dbReference type="OrthoDB" id="1953594at2"/>
<sequence length="213" mass="25123">MKRKVALIMVVFFSLWTLFVLYPNPYRLFVSVYRIFHPPVDAAAVIELLEEAPALPRDIENFVLERVPYQFDWQTYGVPFYFPTAAEVVGNGAGDCKSRFIVLASVFEALNIPYQQSFSLSHFWIDYEGKEEIPIEREENAFLLRTEEGFRIQLPREDLKEILEVLWEGFWEYMPDHRKVLFLLGVPMTLLTGWISKKVLTRKRTKLKFARYV</sequence>
<evidence type="ECO:0000313" key="3">
    <source>
        <dbReference type="Proteomes" id="UP000035704"/>
    </source>
</evidence>
<keyword evidence="3" id="KW-1185">Reference proteome</keyword>
<dbReference type="RefSeq" id="WP_052661547.1">
    <property type="nucleotide sequence ID" value="NZ_CP009687.1"/>
</dbReference>
<proteinExistence type="predicted"/>
<feature type="transmembrane region" description="Helical" evidence="1">
    <location>
        <begin position="5"/>
        <end position="22"/>
    </location>
</feature>
<evidence type="ECO:0000313" key="2">
    <source>
        <dbReference type="EMBL" id="AKL93795.1"/>
    </source>
</evidence>
<keyword evidence="1" id="KW-0472">Membrane</keyword>
<keyword evidence="1" id="KW-1133">Transmembrane helix</keyword>
<dbReference type="PATRIC" id="fig|84022.6.peg.281"/>
<dbReference type="KEGG" id="cace:CACET_c02790"/>
<name>A0A0G3W7H0_9CLOT</name>
<dbReference type="EMBL" id="CP009687">
    <property type="protein sequence ID" value="AKL93795.1"/>
    <property type="molecule type" value="Genomic_DNA"/>
</dbReference>